<feature type="binding site" evidence="3">
    <location>
        <begin position="115"/>
        <end position="118"/>
    </location>
    <ligand>
        <name>GTP</name>
        <dbReference type="ChEBI" id="CHEBI:37565"/>
    </ligand>
</feature>
<dbReference type="InterPro" id="IPR027417">
    <property type="entry name" value="P-loop_NTPase"/>
</dbReference>
<dbReference type="InterPro" id="IPR006689">
    <property type="entry name" value="Small_GTPase_ARF/SAR"/>
</dbReference>
<evidence type="ECO:0000313" key="6">
    <source>
        <dbReference type="Proteomes" id="UP000812440"/>
    </source>
</evidence>
<evidence type="ECO:0000256" key="2">
    <source>
        <dbReference type="ARBA" id="ARBA00023134"/>
    </source>
</evidence>
<evidence type="ECO:0000256" key="3">
    <source>
        <dbReference type="PIRSR" id="PIRSR606689-1"/>
    </source>
</evidence>
<feature type="binding site" evidence="3">
    <location>
        <begin position="6"/>
        <end position="13"/>
    </location>
    <ligand>
        <name>GTP</name>
        <dbReference type="ChEBI" id="CHEBI:37565"/>
    </ligand>
</feature>
<keyword evidence="2 3" id="KW-0342">GTP-binding</keyword>
<dbReference type="SMART" id="SM00177">
    <property type="entry name" value="ARF"/>
    <property type="match status" value="1"/>
</dbReference>
<evidence type="ECO:0000313" key="5">
    <source>
        <dbReference type="EMBL" id="KAG8446421.1"/>
    </source>
</evidence>
<dbReference type="Gene3D" id="3.40.50.300">
    <property type="entry name" value="P-loop containing nucleotide triphosphate hydrolases"/>
    <property type="match status" value="1"/>
</dbReference>
<reference evidence="5" key="1">
    <citation type="thesis" date="2020" institute="ProQuest LLC" country="789 East Eisenhower Parkway, Ann Arbor, MI, USA">
        <title>Comparative Genomics and Chromosome Evolution.</title>
        <authorList>
            <person name="Mudd A.B."/>
        </authorList>
    </citation>
    <scope>NUCLEOTIDE SEQUENCE</scope>
    <source>
        <strain evidence="5">Female2</strain>
        <tissue evidence="5">Blood</tissue>
    </source>
</reference>
<dbReference type="PANTHER" id="PTHR46688">
    <property type="entry name" value="ADP-RIBOSYLATION FACTOR-LIKE PROTEIN 16"/>
    <property type="match status" value="1"/>
</dbReference>
<dbReference type="Proteomes" id="UP000812440">
    <property type="component" value="Chromosome 8_10"/>
</dbReference>
<protein>
    <recommendedName>
        <fullName evidence="7">ADP-ribosylation factor-like protein 16</fullName>
    </recommendedName>
</protein>
<dbReference type="SUPFAM" id="SSF52540">
    <property type="entry name" value="P-loop containing nucleoside triphosphate hydrolases"/>
    <property type="match status" value="1"/>
</dbReference>
<feature type="binding site" evidence="3">
    <location>
        <position position="61"/>
    </location>
    <ligand>
        <name>GTP</name>
        <dbReference type="ChEBI" id="CHEBI:37565"/>
    </ligand>
</feature>
<keyword evidence="6" id="KW-1185">Reference proteome</keyword>
<comment type="caution">
    <text evidence="5">The sequence shown here is derived from an EMBL/GenBank/DDBJ whole genome shotgun (WGS) entry which is preliminary data.</text>
</comment>
<feature type="binding site" evidence="4">
    <location>
        <position position="13"/>
    </location>
    <ligand>
        <name>Mg(2+)</name>
        <dbReference type="ChEBI" id="CHEBI:18420"/>
    </ligand>
</feature>
<evidence type="ECO:0000256" key="4">
    <source>
        <dbReference type="PIRSR" id="PIRSR606689-2"/>
    </source>
</evidence>
<dbReference type="Pfam" id="PF00025">
    <property type="entry name" value="Arf"/>
    <property type="match status" value="1"/>
</dbReference>
<feature type="non-terminal residue" evidence="5">
    <location>
        <position position="168"/>
    </location>
</feature>
<sequence length="168" mass="18184">MALLLGAPGVGKTLLMKRLMKLSSKDPPDLAEIPPTQPTVGTNLTDLTIQKTCVTVREVGGSMGPIWPSYYTDCKSVMFMIDAANPNQVSASCVQLLTMLSAQPLAEASVLILFNKIDMPCYMSLVEIKSLFRMDDIITSASQPITVLHTSALDGTGLQEVLQWLHST</sequence>
<dbReference type="EMBL" id="JAACNH010000003">
    <property type="protein sequence ID" value="KAG8446421.1"/>
    <property type="molecule type" value="Genomic_DNA"/>
</dbReference>
<keyword evidence="1 3" id="KW-0547">Nucleotide-binding</keyword>
<keyword evidence="4" id="KW-0460">Magnesium</keyword>
<keyword evidence="4" id="KW-0479">Metal-binding</keyword>
<evidence type="ECO:0008006" key="7">
    <source>
        <dbReference type="Google" id="ProtNLM"/>
    </source>
</evidence>
<feature type="binding site" evidence="4">
    <location>
        <position position="39"/>
    </location>
    <ligand>
        <name>Mg(2+)</name>
        <dbReference type="ChEBI" id="CHEBI:18420"/>
    </ligand>
</feature>
<accession>A0A8T2JVB2</accession>
<evidence type="ECO:0000256" key="1">
    <source>
        <dbReference type="ARBA" id="ARBA00022741"/>
    </source>
</evidence>
<proteinExistence type="predicted"/>
<gene>
    <name evidence="5" type="ORF">GDO86_014031</name>
</gene>
<dbReference type="GO" id="GO:0005525">
    <property type="term" value="F:GTP binding"/>
    <property type="evidence" value="ECO:0007669"/>
    <property type="project" value="UniProtKB-KW"/>
</dbReference>
<dbReference type="GO" id="GO:0046872">
    <property type="term" value="F:metal ion binding"/>
    <property type="evidence" value="ECO:0007669"/>
    <property type="project" value="UniProtKB-KW"/>
</dbReference>
<organism evidence="5 6">
    <name type="scientific">Hymenochirus boettgeri</name>
    <name type="common">Congo dwarf clawed frog</name>
    <dbReference type="NCBI Taxonomy" id="247094"/>
    <lineage>
        <taxon>Eukaryota</taxon>
        <taxon>Metazoa</taxon>
        <taxon>Chordata</taxon>
        <taxon>Craniata</taxon>
        <taxon>Vertebrata</taxon>
        <taxon>Euteleostomi</taxon>
        <taxon>Amphibia</taxon>
        <taxon>Batrachia</taxon>
        <taxon>Anura</taxon>
        <taxon>Pipoidea</taxon>
        <taxon>Pipidae</taxon>
        <taxon>Pipinae</taxon>
        <taxon>Hymenochirus</taxon>
    </lineage>
</organism>
<dbReference type="PANTHER" id="PTHR46688:SF1">
    <property type="entry name" value="ADP-RIBOSYLATION FACTOR-LIKE PROTEIN 16"/>
    <property type="match status" value="1"/>
</dbReference>
<dbReference type="OrthoDB" id="365445at2759"/>
<name>A0A8T2JVB2_9PIPI</name>
<dbReference type="AlphaFoldDB" id="A0A8T2JVB2"/>
<dbReference type="PROSITE" id="PS51417">
    <property type="entry name" value="ARF"/>
    <property type="match status" value="1"/>
</dbReference>
<dbReference type="GO" id="GO:0003924">
    <property type="term" value="F:GTPase activity"/>
    <property type="evidence" value="ECO:0007669"/>
    <property type="project" value="InterPro"/>
</dbReference>